<comment type="caution">
    <text evidence="2">The sequence shown here is derived from an EMBL/GenBank/DDBJ whole genome shotgun (WGS) entry which is preliminary data.</text>
</comment>
<gene>
    <name evidence="2" type="ORF">LZ016_04100</name>
</gene>
<evidence type="ECO:0000256" key="1">
    <source>
        <dbReference type="SAM" id="MobiDB-lite"/>
    </source>
</evidence>
<organism evidence="2 3">
    <name type="scientific">Sphingomonas telluris</name>
    <dbReference type="NCBI Taxonomy" id="2907998"/>
    <lineage>
        <taxon>Bacteria</taxon>
        <taxon>Pseudomonadati</taxon>
        <taxon>Pseudomonadota</taxon>
        <taxon>Alphaproteobacteria</taxon>
        <taxon>Sphingomonadales</taxon>
        <taxon>Sphingomonadaceae</taxon>
        <taxon>Sphingomonas</taxon>
    </lineage>
</organism>
<evidence type="ECO:0000313" key="2">
    <source>
        <dbReference type="EMBL" id="MCH8615287.1"/>
    </source>
</evidence>
<keyword evidence="3" id="KW-1185">Reference proteome</keyword>
<feature type="compositionally biased region" description="Low complexity" evidence="1">
    <location>
        <begin position="144"/>
        <end position="160"/>
    </location>
</feature>
<evidence type="ECO:0000313" key="3">
    <source>
        <dbReference type="Proteomes" id="UP001203058"/>
    </source>
</evidence>
<protein>
    <submittedName>
        <fullName evidence="2">Uncharacterized protein</fullName>
    </submittedName>
</protein>
<name>A0ABS9VLI8_9SPHN</name>
<dbReference type="Proteomes" id="UP001203058">
    <property type="component" value="Unassembled WGS sequence"/>
</dbReference>
<feature type="region of interest" description="Disordered" evidence="1">
    <location>
        <begin position="144"/>
        <end position="163"/>
    </location>
</feature>
<sequence>MYVNPEPKPFASLSSGLLARKGGARPAMRPQGFGQIGGNLEDLGWNDMGFEPPKPAAVPARDEEHDAFGEPIADHPVLNGHAGLTPVHSHVHTQQAEIADRFNNSNDEEESLDETAEIFEPEGELPEQPVAKAPVFELPVVPAPAPAARRSSKPRAAPGSKGKAAFTLRLDGERHLKLRLACAVNGRSAQLLVTDALDHFLSGMPELEAMAERAKRKG</sequence>
<reference evidence="2 3" key="1">
    <citation type="submission" date="2022-03" db="EMBL/GenBank/DDBJ databases">
        <authorList>
            <person name="Jo J.-H."/>
            <person name="Im W.-T."/>
        </authorList>
    </citation>
    <scope>NUCLEOTIDE SEQUENCE [LARGE SCALE GENOMIC DNA]</scope>
    <source>
        <strain evidence="2 3">SM33</strain>
    </source>
</reference>
<accession>A0ABS9VLI8</accession>
<feature type="region of interest" description="Disordered" evidence="1">
    <location>
        <begin position="22"/>
        <end position="94"/>
    </location>
</feature>
<dbReference type="EMBL" id="JAKZHW010000001">
    <property type="protein sequence ID" value="MCH8615287.1"/>
    <property type="molecule type" value="Genomic_DNA"/>
</dbReference>
<proteinExistence type="predicted"/>